<evidence type="ECO:0000313" key="1">
    <source>
        <dbReference type="EMBL" id="GFB17907.1"/>
    </source>
</evidence>
<name>A0A699L0G1_TANCI</name>
<dbReference type="EMBL" id="BKCJ010569199">
    <property type="protein sequence ID" value="GFB17907.1"/>
    <property type="molecule type" value="Genomic_DNA"/>
</dbReference>
<dbReference type="AlphaFoldDB" id="A0A699L0G1"/>
<reference evidence="1" key="1">
    <citation type="journal article" date="2019" name="Sci. Rep.">
        <title>Draft genome of Tanacetum cinerariifolium, the natural source of mosquito coil.</title>
        <authorList>
            <person name="Yamashiro T."/>
            <person name="Shiraishi A."/>
            <person name="Satake H."/>
            <person name="Nakayama K."/>
        </authorList>
    </citation>
    <scope>NUCLEOTIDE SEQUENCE</scope>
</reference>
<evidence type="ECO:0008006" key="2">
    <source>
        <dbReference type="Google" id="ProtNLM"/>
    </source>
</evidence>
<proteinExistence type="predicted"/>
<comment type="caution">
    <text evidence="1">The sequence shown here is derived from an EMBL/GenBank/DDBJ whole genome shotgun (WGS) entry which is preliminary data.</text>
</comment>
<sequence>MRDEHLDIILVTESDEVIKSSVEDLIPIPSESEGIPNHMCDVPFHDNSSPLDVSKDQFKDFFESNDEFSLIDDDSFSFDKIDYVEASPPDSELVSSKVMEIVIPEVGEIDDDILLTIKDDIPRENLLNVNHLFAKIKASNDNPTPFYDPIISGTPPNLTPSGESDFFLEVNAFLAVEDEPTSSQFPKSYLDPKGDILLLEAFLNDDHSSDFKTKSSSTSLNSLLEETNNFDNSLPKFTTFSNVLFDAEYESDSSDDQSFSDEDVLEKIFSEPLFEEEIIPMMIDPHPDNADSDLMESLRTHDSSLPISSKIDSLLDEFVGELTLLKSIPPGIDETNCDFEEDICLIKKLLYDNSSPHPPEEFVSANSDAAIESFSPSLILVKDSDSLMEEIDLTCTLNYPMPPGIEDDDYDSEMDILKDFPSNNTLSFAEKESFHFDIPPFSRPPAKPPDGNTEILNNKMMSDIFDQKAFMHKLMITLASHQ</sequence>
<gene>
    <name evidence="1" type="ORF">Tci_689878</name>
</gene>
<organism evidence="1">
    <name type="scientific">Tanacetum cinerariifolium</name>
    <name type="common">Dalmatian daisy</name>
    <name type="synonym">Chrysanthemum cinerariifolium</name>
    <dbReference type="NCBI Taxonomy" id="118510"/>
    <lineage>
        <taxon>Eukaryota</taxon>
        <taxon>Viridiplantae</taxon>
        <taxon>Streptophyta</taxon>
        <taxon>Embryophyta</taxon>
        <taxon>Tracheophyta</taxon>
        <taxon>Spermatophyta</taxon>
        <taxon>Magnoliopsida</taxon>
        <taxon>eudicotyledons</taxon>
        <taxon>Gunneridae</taxon>
        <taxon>Pentapetalae</taxon>
        <taxon>asterids</taxon>
        <taxon>campanulids</taxon>
        <taxon>Asterales</taxon>
        <taxon>Asteraceae</taxon>
        <taxon>Asteroideae</taxon>
        <taxon>Anthemideae</taxon>
        <taxon>Anthemidinae</taxon>
        <taxon>Tanacetum</taxon>
    </lineage>
</organism>
<accession>A0A699L0G1</accession>
<protein>
    <recommendedName>
        <fullName evidence="2">Reverse transcriptase domain-containing protein</fullName>
    </recommendedName>
</protein>